<organism evidence="4 5">
    <name type="scientific">Ornithinimicrobium faecis</name>
    <dbReference type="NCBI Taxonomy" id="2934158"/>
    <lineage>
        <taxon>Bacteria</taxon>
        <taxon>Bacillati</taxon>
        <taxon>Actinomycetota</taxon>
        <taxon>Actinomycetes</taxon>
        <taxon>Micrococcales</taxon>
        <taxon>Ornithinimicrobiaceae</taxon>
        <taxon>Ornithinimicrobium</taxon>
    </lineage>
</organism>
<dbReference type="InterPro" id="IPR027417">
    <property type="entry name" value="P-loop_NTPase"/>
</dbReference>
<evidence type="ECO:0000256" key="2">
    <source>
        <dbReference type="ARBA" id="ARBA00022777"/>
    </source>
</evidence>
<dbReference type="InterPro" id="IPR022488">
    <property type="entry name" value="PPK2-related"/>
</dbReference>
<keyword evidence="1" id="KW-0808">Transferase</keyword>
<dbReference type="GO" id="GO:0016301">
    <property type="term" value="F:kinase activity"/>
    <property type="evidence" value="ECO:0007669"/>
    <property type="project" value="UniProtKB-KW"/>
</dbReference>
<protein>
    <submittedName>
        <fullName evidence="4">Polyphosphate kinase 2 family protein</fullName>
    </submittedName>
</protein>
<dbReference type="NCBIfam" id="TIGR03709">
    <property type="entry name" value="PPK2_rel_1"/>
    <property type="match status" value="1"/>
</dbReference>
<gene>
    <name evidence="4" type="ORF">NF556_09675</name>
</gene>
<proteinExistence type="predicted"/>
<reference evidence="4" key="1">
    <citation type="submission" date="2022-06" db="EMBL/GenBank/DDBJ databases">
        <title>Ornithinimicrobium HY1793.</title>
        <authorList>
            <person name="Huang Y."/>
        </authorList>
    </citation>
    <scope>NUCLEOTIDE SEQUENCE</scope>
    <source>
        <strain evidence="4">HY1793</strain>
    </source>
</reference>
<evidence type="ECO:0000313" key="5">
    <source>
        <dbReference type="Proteomes" id="UP001056455"/>
    </source>
</evidence>
<evidence type="ECO:0000313" key="4">
    <source>
        <dbReference type="EMBL" id="USQ81887.1"/>
    </source>
</evidence>
<keyword evidence="5" id="KW-1185">Reference proteome</keyword>
<name>A0ABY4YZ61_9MICO</name>
<accession>A0ABY4YZ61</accession>
<dbReference type="Proteomes" id="UP001056455">
    <property type="component" value="Chromosome"/>
</dbReference>
<dbReference type="SUPFAM" id="SSF52540">
    <property type="entry name" value="P-loop containing nucleoside triphosphate hydrolases"/>
    <property type="match status" value="1"/>
</dbReference>
<evidence type="ECO:0000256" key="1">
    <source>
        <dbReference type="ARBA" id="ARBA00022679"/>
    </source>
</evidence>
<dbReference type="Gene3D" id="3.40.50.300">
    <property type="entry name" value="P-loop containing nucleotide triphosphate hydrolases"/>
    <property type="match status" value="1"/>
</dbReference>
<keyword evidence="2 4" id="KW-0418">Kinase</keyword>
<dbReference type="EMBL" id="CP099489">
    <property type="protein sequence ID" value="USQ81887.1"/>
    <property type="molecule type" value="Genomic_DNA"/>
</dbReference>
<dbReference type="Pfam" id="PF03976">
    <property type="entry name" value="PPK2"/>
    <property type="match status" value="1"/>
</dbReference>
<evidence type="ECO:0000259" key="3">
    <source>
        <dbReference type="Pfam" id="PF03976"/>
    </source>
</evidence>
<dbReference type="PANTHER" id="PTHR34383">
    <property type="entry name" value="POLYPHOSPHATE:AMP PHOSPHOTRANSFERASE-RELATED"/>
    <property type="match status" value="1"/>
</dbReference>
<dbReference type="InterPro" id="IPR022300">
    <property type="entry name" value="PPK2-rel_1"/>
</dbReference>
<feature type="domain" description="Polyphosphate kinase-2-related" evidence="3">
    <location>
        <begin position="40"/>
        <end position="265"/>
    </location>
</feature>
<dbReference type="PIRSF" id="PIRSF028756">
    <property type="entry name" value="PPK2_prd"/>
    <property type="match status" value="1"/>
</dbReference>
<dbReference type="InterPro" id="IPR016898">
    <property type="entry name" value="Polyphosphate_phosphotransfera"/>
</dbReference>
<sequence>MGQKKSKKSAGTPFSDALRVGEGFLLSDLDPRATPAFDGDKSDGEEALADADDEIDDLQERLYANGQSGGTQKVLLLIQGLDTAGKGGIMRHVVGAVDPQGTEITAFKSPTQEELDHPFLWRIRKALPEAGMIGVFDRSHYEDVLIVRVEELVEPAVWARRYSTINEFEQSLVDDDTTLIKVMLHISHEEQGERLAERLERPDKFWKYNPGDIDTRLQWDAYMQAYQDIMDKTSTEHAPWFVVPADRKWYARLAVQQLLREHLAALDLEWPPADFDVTKEQKRLKKTTR</sequence>
<dbReference type="RefSeq" id="WP_252595423.1">
    <property type="nucleotide sequence ID" value="NZ_CP099489.1"/>
</dbReference>
<dbReference type="PANTHER" id="PTHR34383:SF3">
    <property type="entry name" value="POLYPHOSPHATE:AMP PHOSPHOTRANSFERASE"/>
    <property type="match status" value="1"/>
</dbReference>